<evidence type="ECO:0000313" key="16">
    <source>
        <dbReference type="EMBL" id="CAF4622506.1"/>
    </source>
</evidence>
<proteinExistence type="inferred from homology"/>
<dbReference type="EMBL" id="CAJNYV010000049">
    <property type="protein sequence ID" value="CAF3333287.1"/>
    <property type="molecule type" value="Genomic_DNA"/>
</dbReference>
<keyword evidence="7" id="KW-0325">Glycoprotein</keyword>
<feature type="transmembrane region" description="Helical" evidence="8">
    <location>
        <begin position="120"/>
        <end position="138"/>
    </location>
</feature>
<reference evidence="11" key="1">
    <citation type="submission" date="2021-02" db="EMBL/GenBank/DDBJ databases">
        <authorList>
            <person name="Nowell W R."/>
        </authorList>
    </citation>
    <scope>NUCLEOTIDE SEQUENCE</scope>
</reference>
<dbReference type="GO" id="GO:0016020">
    <property type="term" value="C:membrane"/>
    <property type="evidence" value="ECO:0007669"/>
    <property type="project" value="UniProtKB-SubCell"/>
</dbReference>
<evidence type="ECO:0000313" key="18">
    <source>
        <dbReference type="Proteomes" id="UP000663873"/>
    </source>
</evidence>
<dbReference type="Proteomes" id="UP000663869">
    <property type="component" value="Unassembled WGS sequence"/>
</dbReference>
<dbReference type="Proteomes" id="UP000663833">
    <property type="component" value="Unassembled WGS sequence"/>
</dbReference>
<evidence type="ECO:0000256" key="5">
    <source>
        <dbReference type="ARBA" id="ARBA00022989"/>
    </source>
</evidence>
<dbReference type="Pfam" id="PF05154">
    <property type="entry name" value="TM2"/>
    <property type="match status" value="1"/>
</dbReference>
<organism evidence="11 17">
    <name type="scientific">Rotaria socialis</name>
    <dbReference type="NCBI Taxonomy" id="392032"/>
    <lineage>
        <taxon>Eukaryota</taxon>
        <taxon>Metazoa</taxon>
        <taxon>Spiralia</taxon>
        <taxon>Gnathifera</taxon>
        <taxon>Rotifera</taxon>
        <taxon>Eurotatoria</taxon>
        <taxon>Bdelloidea</taxon>
        <taxon>Philodinida</taxon>
        <taxon>Philodinidae</taxon>
        <taxon>Rotaria</taxon>
    </lineage>
</organism>
<keyword evidence="18" id="KW-1185">Reference proteome</keyword>
<evidence type="ECO:0000313" key="11">
    <source>
        <dbReference type="EMBL" id="CAF3322001.1"/>
    </source>
</evidence>
<protein>
    <recommendedName>
        <fullName evidence="10">TM2 domain-containing protein</fullName>
    </recommendedName>
</protein>
<feature type="chain" id="PRO_5044132326" description="TM2 domain-containing protein" evidence="9">
    <location>
        <begin position="17"/>
        <end position="187"/>
    </location>
</feature>
<accession>A0A817TSA1</accession>
<dbReference type="AlphaFoldDB" id="A0A817TSA1"/>
<dbReference type="PANTHER" id="PTHR21016">
    <property type="entry name" value="BETA-AMYLOID BINDING PROTEIN-RELATED"/>
    <property type="match status" value="1"/>
</dbReference>
<dbReference type="Proteomes" id="UP000663872">
    <property type="component" value="Unassembled WGS sequence"/>
</dbReference>
<dbReference type="Proteomes" id="UP000663825">
    <property type="component" value="Unassembled WGS sequence"/>
</dbReference>
<dbReference type="EMBL" id="CAJNXB010003522">
    <property type="protein sequence ID" value="CAF3322001.1"/>
    <property type="molecule type" value="Genomic_DNA"/>
</dbReference>
<keyword evidence="3 8" id="KW-0812">Transmembrane</keyword>
<dbReference type="Proteomes" id="UP000663873">
    <property type="component" value="Unassembled WGS sequence"/>
</dbReference>
<evidence type="ECO:0000256" key="9">
    <source>
        <dbReference type="SAM" id="SignalP"/>
    </source>
</evidence>
<dbReference type="EMBL" id="CAJNYT010000763">
    <property type="protein sequence ID" value="CAF3369565.1"/>
    <property type="molecule type" value="Genomic_DNA"/>
</dbReference>
<keyword evidence="4 9" id="KW-0732">Signal</keyword>
<evidence type="ECO:0000313" key="14">
    <source>
        <dbReference type="EMBL" id="CAF3373131.1"/>
    </source>
</evidence>
<dbReference type="OrthoDB" id="408511at2759"/>
<dbReference type="EMBL" id="CAJNYU010002704">
    <property type="protein sequence ID" value="CAF3589563.1"/>
    <property type="molecule type" value="Genomic_DNA"/>
</dbReference>
<evidence type="ECO:0000256" key="3">
    <source>
        <dbReference type="ARBA" id="ARBA00022692"/>
    </source>
</evidence>
<evidence type="ECO:0000313" key="15">
    <source>
        <dbReference type="EMBL" id="CAF3589563.1"/>
    </source>
</evidence>
<evidence type="ECO:0000256" key="2">
    <source>
        <dbReference type="ARBA" id="ARBA00008284"/>
    </source>
</evidence>
<dbReference type="EMBL" id="CAJNYD010001871">
    <property type="protein sequence ID" value="CAF3373131.1"/>
    <property type="molecule type" value="Genomic_DNA"/>
</dbReference>
<dbReference type="PANTHER" id="PTHR21016:SF4">
    <property type="entry name" value="TM2 DOMAIN-CONTAINING PROTEIN 2"/>
    <property type="match status" value="1"/>
</dbReference>
<evidence type="ECO:0000256" key="6">
    <source>
        <dbReference type="ARBA" id="ARBA00023136"/>
    </source>
</evidence>
<comment type="similarity">
    <text evidence="2">Belongs to the TM2 family.</text>
</comment>
<evidence type="ECO:0000313" key="13">
    <source>
        <dbReference type="EMBL" id="CAF3369565.1"/>
    </source>
</evidence>
<gene>
    <name evidence="15" type="ORF">FME351_LOCUS21383</name>
    <name evidence="13" type="ORF">GRG538_LOCUS7184</name>
    <name evidence="12" type="ORF">KIK155_LOCUS1929</name>
    <name evidence="14" type="ORF">LUA448_LOCUS15046</name>
    <name evidence="11" type="ORF">TIS948_LOCUS20267</name>
    <name evidence="16" type="ORF">UJA718_LOCUS32109</name>
</gene>
<dbReference type="InterPro" id="IPR007829">
    <property type="entry name" value="TM2"/>
</dbReference>
<evidence type="ECO:0000313" key="17">
    <source>
        <dbReference type="Proteomes" id="UP000663825"/>
    </source>
</evidence>
<comment type="subcellular location">
    <subcellularLocation>
        <location evidence="1">Membrane</location>
        <topology evidence="1">Multi-pass membrane protein</topology>
    </subcellularLocation>
</comment>
<feature type="domain" description="TM2" evidence="10">
    <location>
        <begin position="121"/>
        <end position="168"/>
    </location>
</feature>
<evidence type="ECO:0000313" key="12">
    <source>
        <dbReference type="EMBL" id="CAF3333287.1"/>
    </source>
</evidence>
<keyword evidence="6 8" id="KW-0472">Membrane</keyword>
<evidence type="ECO:0000256" key="1">
    <source>
        <dbReference type="ARBA" id="ARBA00004141"/>
    </source>
</evidence>
<evidence type="ECO:0000256" key="8">
    <source>
        <dbReference type="SAM" id="Phobius"/>
    </source>
</evidence>
<evidence type="ECO:0000259" key="10">
    <source>
        <dbReference type="Pfam" id="PF05154"/>
    </source>
</evidence>
<comment type="caution">
    <text evidence="11">The sequence shown here is derived from an EMBL/GenBank/DDBJ whole genome shotgun (WGS) entry which is preliminary data.</text>
</comment>
<name>A0A817TSA1_9BILA</name>
<feature type="transmembrane region" description="Helical" evidence="8">
    <location>
        <begin position="150"/>
        <end position="171"/>
    </location>
</feature>
<dbReference type="EMBL" id="CAJOBP010027373">
    <property type="protein sequence ID" value="CAF4622506.1"/>
    <property type="molecule type" value="Genomic_DNA"/>
</dbReference>
<sequence length="187" mass="21438">MILLINLLLLIVGTSCFTYHNEIIVSSKEIDDITDDNKYSYSPIVQCHFLPSDYYECESVEDIPENDTRSCQKRNGRRFGGEKYIEVEHTSIRCRIFDGIECKGNRSFLIDNIPCIKYSSHYFISTLLYSIFLGLFAVDRYSLGHIGIAVGKMITLGGLGLWWIIDIILLICGKLNPQDDSNWIIQH</sequence>
<keyword evidence="5 8" id="KW-1133">Transmembrane helix</keyword>
<evidence type="ECO:0000256" key="7">
    <source>
        <dbReference type="ARBA" id="ARBA00023180"/>
    </source>
</evidence>
<feature type="signal peptide" evidence="9">
    <location>
        <begin position="1"/>
        <end position="16"/>
    </location>
</feature>
<dbReference type="InterPro" id="IPR050932">
    <property type="entry name" value="TM2D1-3-like"/>
</dbReference>
<evidence type="ECO:0000256" key="4">
    <source>
        <dbReference type="ARBA" id="ARBA00022729"/>
    </source>
</evidence>
<dbReference type="Proteomes" id="UP000663865">
    <property type="component" value="Unassembled WGS sequence"/>
</dbReference>